<dbReference type="Pfam" id="PF02661">
    <property type="entry name" value="Fic"/>
    <property type="match status" value="1"/>
</dbReference>
<dbReference type="EMBL" id="VOBL01000046">
    <property type="protein sequence ID" value="KAA0971307.1"/>
    <property type="molecule type" value="Genomic_DNA"/>
</dbReference>
<keyword evidence="2" id="KW-0548">Nucleotidyltransferase</keyword>
<evidence type="ECO:0000313" key="10">
    <source>
        <dbReference type="Proteomes" id="UP000323856"/>
    </source>
</evidence>
<dbReference type="PANTHER" id="PTHR39560:SF1">
    <property type="entry name" value="PROTEIN ADENYLYLTRANSFERASE FIC-RELATED"/>
    <property type="match status" value="1"/>
</dbReference>
<gene>
    <name evidence="9" type="ORF">FQ154_20495</name>
</gene>
<evidence type="ECO:0000256" key="7">
    <source>
        <dbReference type="ARBA" id="ARBA00048696"/>
    </source>
</evidence>
<keyword evidence="1" id="KW-0808">Transferase</keyword>
<dbReference type="AlphaFoldDB" id="A0A5B0DWV6"/>
<evidence type="ECO:0000256" key="5">
    <source>
        <dbReference type="ARBA" id="ARBA00034531"/>
    </source>
</evidence>
<dbReference type="PROSITE" id="PS51459">
    <property type="entry name" value="FIDO"/>
    <property type="match status" value="1"/>
</dbReference>
<evidence type="ECO:0000259" key="8">
    <source>
        <dbReference type="PROSITE" id="PS51459"/>
    </source>
</evidence>
<evidence type="ECO:0000256" key="2">
    <source>
        <dbReference type="ARBA" id="ARBA00022695"/>
    </source>
</evidence>
<evidence type="ECO:0000256" key="4">
    <source>
        <dbReference type="ARBA" id="ARBA00022840"/>
    </source>
</evidence>
<comment type="catalytic activity">
    <reaction evidence="7">
        <text>L-tyrosyl-[protein] + ATP = O-(5'-adenylyl)-L-tyrosyl-[protein] + diphosphate</text>
        <dbReference type="Rhea" id="RHEA:54288"/>
        <dbReference type="Rhea" id="RHEA-COMP:10136"/>
        <dbReference type="Rhea" id="RHEA-COMP:13846"/>
        <dbReference type="ChEBI" id="CHEBI:30616"/>
        <dbReference type="ChEBI" id="CHEBI:33019"/>
        <dbReference type="ChEBI" id="CHEBI:46858"/>
        <dbReference type="ChEBI" id="CHEBI:83624"/>
        <dbReference type="EC" id="2.7.7.108"/>
    </reaction>
</comment>
<dbReference type="GO" id="GO:0070733">
    <property type="term" value="F:AMPylase activity"/>
    <property type="evidence" value="ECO:0007669"/>
    <property type="project" value="UniProtKB-EC"/>
</dbReference>
<comment type="catalytic activity">
    <reaction evidence="6">
        <text>L-threonyl-[protein] + ATP = 3-O-(5'-adenylyl)-L-threonyl-[protein] + diphosphate</text>
        <dbReference type="Rhea" id="RHEA:54292"/>
        <dbReference type="Rhea" id="RHEA-COMP:11060"/>
        <dbReference type="Rhea" id="RHEA-COMP:13847"/>
        <dbReference type="ChEBI" id="CHEBI:30013"/>
        <dbReference type="ChEBI" id="CHEBI:30616"/>
        <dbReference type="ChEBI" id="CHEBI:33019"/>
        <dbReference type="ChEBI" id="CHEBI:138113"/>
        <dbReference type="EC" id="2.7.7.108"/>
    </reaction>
</comment>
<name>A0A5B0DWV6_9MICC</name>
<dbReference type="OrthoDB" id="9813719at2"/>
<dbReference type="EC" id="2.7.7.108" evidence="5"/>
<evidence type="ECO:0000256" key="6">
    <source>
        <dbReference type="ARBA" id="ARBA00047939"/>
    </source>
</evidence>
<dbReference type="GO" id="GO:0005524">
    <property type="term" value="F:ATP binding"/>
    <property type="evidence" value="ECO:0007669"/>
    <property type="project" value="UniProtKB-KW"/>
</dbReference>
<evidence type="ECO:0000313" key="9">
    <source>
        <dbReference type="EMBL" id="KAA0971307.1"/>
    </source>
</evidence>
<evidence type="ECO:0000256" key="1">
    <source>
        <dbReference type="ARBA" id="ARBA00022679"/>
    </source>
</evidence>
<dbReference type="PANTHER" id="PTHR39560">
    <property type="entry name" value="PROTEIN ADENYLYLTRANSFERASE FIC-RELATED"/>
    <property type="match status" value="1"/>
</dbReference>
<dbReference type="InterPro" id="IPR036597">
    <property type="entry name" value="Fido-like_dom_sf"/>
</dbReference>
<feature type="domain" description="Fido" evidence="8">
    <location>
        <begin position="52"/>
        <end position="201"/>
    </location>
</feature>
<comment type="caution">
    <text evidence="9">The sequence shown here is derived from an EMBL/GenBank/DDBJ whole genome shotgun (WGS) entry which is preliminary data.</text>
</comment>
<reference evidence="9 10" key="1">
    <citation type="submission" date="2019-07" db="EMBL/GenBank/DDBJ databases">
        <title>Analysis of the biochemical properties, biological activity and biotechnological potential of siderophores and biosurfactants produced by Antarctic psychrotolerant bacteria.</title>
        <authorList>
            <person name="Styczynski M."/>
            <person name="Krucon T."/>
            <person name="Decewicz P."/>
            <person name="Dziewit L."/>
        </authorList>
    </citation>
    <scope>NUCLEOTIDE SEQUENCE [LARGE SCALE GENOMIC DNA]</scope>
    <source>
        <strain evidence="9 10">ANT_H27</strain>
    </source>
</reference>
<dbReference type="GO" id="GO:0051302">
    <property type="term" value="P:regulation of cell division"/>
    <property type="evidence" value="ECO:0007669"/>
    <property type="project" value="TreeGrafter"/>
</dbReference>
<accession>A0A5B0DWV6</accession>
<proteinExistence type="predicted"/>
<dbReference type="Proteomes" id="UP000323856">
    <property type="component" value="Unassembled WGS sequence"/>
</dbReference>
<keyword evidence="4" id="KW-0067">ATP-binding</keyword>
<evidence type="ECO:0000256" key="3">
    <source>
        <dbReference type="ARBA" id="ARBA00022741"/>
    </source>
</evidence>
<organism evidence="9 10">
    <name type="scientific">Paeniglutamicibacter gangotriensis</name>
    <dbReference type="NCBI Taxonomy" id="254787"/>
    <lineage>
        <taxon>Bacteria</taxon>
        <taxon>Bacillati</taxon>
        <taxon>Actinomycetota</taxon>
        <taxon>Actinomycetes</taxon>
        <taxon>Micrococcales</taxon>
        <taxon>Micrococcaceae</taxon>
        <taxon>Paeniglutamicibacter</taxon>
    </lineage>
</organism>
<protein>
    <recommendedName>
        <fullName evidence="5">protein adenylyltransferase</fullName>
        <ecNumber evidence="5">2.7.7.108</ecNumber>
    </recommendedName>
</protein>
<dbReference type="SUPFAM" id="SSF140931">
    <property type="entry name" value="Fic-like"/>
    <property type="match status" value="1"/>
</dbReference>
<dbReference type="Gene3D" id="1.10.3290.10">
    <property type="entry name" value="Fido-like domain"/>
    <property type="match status" value="1"/>
</dbReference>
<keyword evidence="3" id="KW-0547">Nucleotide-binding</keyword>
<dbReference type="InterPro" id="IPR003812">
    <property type="entry name" value="Fido"/>
</dbReference>
<sequence>MGVDDRYTYPGSGGVLRNQLGITSHDLLDEAMNDFATLGWAVMSLEPVPITFDFSYLCQIHHRLLGDIVGDEVVGHWAGQIRNGAAPLGAMGTGIPYAIESFMQSGLDDVFGQLKQKNYLTNLDQQGFFSALAEIWGYLTQIHPFRDGNTRSQTAFCDRLAVNAGHPVDWLNIDVNELREKRLQAITNSSHLARYLETFALPTKES</sequence>